<name>A0ABX7NUC1_9BACT</name>
<feature type="transmembrane region" description="Helical" evidence="1">
    <location>
        <begin position="21"/>
        <end position="41"/>
    </location>
</feature>
<feature type="transmembrane region" description="Helical" evidence="1">
    <location>
        <begin position="88"/>
        <end position="112"/>
    </location>
</feature>
<dbReference type="SUPFAM" id="SSF51261">
    <property type="entry name" value="Duplicated hybrid motif"/>
    <property type="match status" value="1"/>
</dbReference>
<feature type="domain" description="M23ase beta-sheet core" evidence="2">
    <location>
        <begin position="235"/>
        <end position="331"/>
    </location>
</feature>
<dbReference type="PANTHER" id="PTHR21666:SF294">
    <property type="entry name" value="PEPTIDASE M23"/>
    <property type="match status" value="1"/>
</dbReference>
<organism evidence="3 4">
    <name type="scientific">Pyxidicoccus parkwayensis</name>
    <dbReference type="NCBI Taxonomy" id="2813578"/>
    <lineage>
        <taxon>Bacteria</taxon>
        <taxon>Pseudomonadati</taxon>
        <taxon>Myxococcota</taxon>
        <taxon>Myxococcia</taxon>
        <taxon>Myxococcales</taxon>
        <taxon>Cystobacterineae</taxon>
        <taxon>Myxococcaceae</taxon>
        <taxon>Pyxidicoccus</taxon>
    </lineage>
</organism>
<proteinExistence type="predicted"/>
<evidence type="ECO:0000259" key="2">
    <source>
        <dbReference type="Pfam" id="PF01551"/>
    </source>
</evidence>
<keyword evidence="4" id="KW-1185">Reference proteome</keyword>
<reference evidence="3 4" key="1">
    <citation type="submission" date="2021-02" db="EMBL/GenBank/DDBJ databases">
        <title>De Novo genome assembly of isolated myxobacteria.</title>
        <authorList>
            <person name="Stevens D.C."/>
        </authorList>
    </citation>
    <scope>NUCLEOTIDE SEQUENCE [LARGE SCALE GENOMIC DNA]</scope>
    <source>
        <strain evidence="4">SCPEA02</strain>
    </source>
</reference>
<dbReference type="Pfam" id="PF01551">
    <property type="entry name" value="Peptidase_M23"/>
    <property type="match status" value="1"/>
</dbReference>
<evidence type="ECO:0000256" key="1">
    <source>
        <dbReference type="SAM" id="Phobius"/>
    </source>
</evidence>
<feature type="transmembrane region" description="Helical" evidence="1">
    <location>
        <begin position="47"/>
        <end position="67"/>
    </location>
</feature>
<protein>
    <submittedName>
        <fullName evidence="3">M23 family metallopeptidase</fullName>
    </submittedName>
</protein>
<dbReference type="RefSeq" id="WP_206723885.1">
    <property type="nucleotide sequence ID" value="NZ_CP071090.1"/>
</dbReference>
<dbReference type="InterPro" id="IPR011055">
    <property type="entry name" value="Dup_hybrid_motif"/>
</dbReference>
<dbReference type="InterPro" id="IPR050570">
    <property type="entry name" value="Cell_wall_metabolism_enzyme"/>
</dbReference>
<accession>A0ABX7NUC1</accession>
<keyword evidence="1" id="KW-0472">Membrane</keyword>
<dbReference type="EMBL" id="CP071090">
    <property type="protein sequence ID" value="QSQ22308.1"/>
    <property type="molecule type" value="Genomic_DNA"/>
</dbReference>
<dbReference type="Proteomes" id="UP000662747">
    <property type="component" value="Chromosome"/>
</dbReference>
<keyword evidence="1" id="KW-1133">Transmembrane helix</keyword>
<evidence type="ECO:0000313" key="3">
    <source>
        <dbReference type="EMBL" id="QSQ22308.1"/>
    </source>
</evidence>
<evidence type="ECO:0000313" key="4">
    <source>
        <dbReference type="Proteomes" id="UP000662747"/>
    </source>
</evidence>
<keyword evidence="1" id="KW-0812">Transmembrane</keyword>
<dbReference type="CDD" id="cd12797">
    <property type="entry name" value="M23_peptidase"/>
    <property type="match status" value="1"/>
</dbReference>
<dbReference type="Gene3D" id="2.70.70.10">
    <property type="entry name" value="Glucose Permease (Domain IIA)"/>
    <property type="match status" value="1"/>
</dbReference>
<feature type="transmembrane region" description="Helical" evidence="1">
    <location>
        <begin position="124"/>
        <end position="146"/>
    </location>
</feature>
<dbReference type="InterPro" id="IPR016047">
    <property type="entry name" value="M23ase_b-sheet_dom"/>
</dbReference>
<feature type="transmembrane region" description="Helical" evidence="1">
    <location>
        <begin position="166"/>
        <end position="188"/>
    </location>
</feature>
<sequence length="355" mass="38213">MREVRAGGGTAMTRYGTAASILLILLLVYAAVMFFPSFAGFAGDGPMVPTAVVALLTWGGFSVLTLHGLRRALAVRRGEENRFDATVFWTKTLSLIGALLSIVTAFAFGFGAFASCGPVWLSGLYHWVGLVGSMLCFGAWFAAPYLAREYAGEAGQRVERPGWGRLVVVGAVVYGLWAVAWLVGWMVLRGSIDAGTYPTAAKSPYQLPYPEGQRSWVIQGNNSHFNHKGDEEFAWDFRRQCGTPVLAARAGTVVDVEDGFEGNGKGKKNNFVEVKHDDGTVAKYLHIQTGSAKVKPGDTVQQGDALAEVGNVGNSLTGHIHFVVEKGGDSIPVTFQDVDEDKGIPRTFEHYASAK</sequence>
<dbReference type="PANTHER" id="PTHR21666">
    <property type="entry name" value="PEPTIDASE-RELATED"/>
    <property type="match status" value="1"/>
</dbReference>
<gene>
    <name evidence="3" type="ORF">JY651_45525</name>
</gene>